<organism evidence="4 5">
    <name type="scientific">Dothidotthia symphoricarpi CBS 119687</name>
    <dbReference type="NCBI Taxonomy" id="1392245"/>
    <lineage>
        <taxon>Eukaryota</taxon>
        <taxon>Fungi</taxon>
        <taxon>Dikarya</taxon>
        <taxon>Ascomycota</taxon>
        <taxon>Pezizomycotina</taxon>
        <taxon>Dothideomycetes</taxon>
        <taxon>Pleosporomycetidae</taxon>
        <taxon>Pleosporales</taxon>
        <taxon>Dothidotthiaceae</taxon>
        <taxon>Dothidotthia</taxon>
    </lineage>
</organism>
<evidence type="ECO:0000256" key="3">
    <source>
        <dbReference type="SAM" id="SignalP"/>
    </source>
</evidence>
<keyword evidence="5" id="KW-1185">Reference proteome</keyword>
<dbReference type="RefSeq" id="XP_033523199.1">
    <property type="nucleotide sequence ID" value="XM_033670483.1"/>
</dbReference>
<proteinExistence type="predicted"/>
<evidence type="ECO:0000256" key="2">
    <source>
        <dbReference type="SAM" id="Phobius"/>
    </source>
</evidence>
<keyword evidence="2" id="KW-0472">Membrane</keyword>
<accession>A0A6A6AAI3</accession>
<keyword evidence="2" id="KW-1133">Transmembrane helix</keyword>
<keyword evidence="3" id="KW-0732">Signal</keyword>
<dbReference type="AlphaFoldDB" id="A0A6A6AAI3"/>
<feature type="signal peptide" evidence="3">
    <location>
        <begin position="1"/>
        <end position="24"/>
    </location>
</feature>
<evidence type="ECO:0000313" key="5">
    <source>
        <dbReference type="Proteomes" id="UP000799771"/>
    </source>
</evidence>
<sequence>MRFQIRLPILILVLAFCFASLVSAIAPDTSAMHPNTPLHHDQQPMRASTLPTEPEATPTSAMAELQGLEAASEAGSVDRPVAKMALMVVVGGVLFGMGMGL</sequence>
<name>A0A6A6AAI3_9PLEO</name>
<gene>
    <name evidence="4" type="ORF">P153DRAFT_386013</name>
</gene>
<dbReference type="Proteomes" id="UP000799771">
    <property type="component" value="Unassembled WGS sequence"/>
</dbReference>
<feature type="region of interest" description="Disordered" evidence="1">
    <location>
        <begin position="33"/>
        <end position="59"/>
    </location>
</feature>
<feature type="transmembrane region" description="Helical" evidence="2">
    <location>
        <begin position="81"/>
        <end position="100"/>
    </location>
</feature>
<keyword evidence="2" id="KW-0812">Transmembrane</keyword>
<reference evidence="4" key="1">
    <citation type="journal article" date="2020" name="Stud. Mycol.">
        <title>101 Dothideomycetes genomes: a test case for predicting lifestyles and emergence of pathogens.</title>
        <authorList>
            <person name="Haridas S."/>
            <person name="Albert R."/>
            <person name="Binder M."/>
            <person name="Bloem J."/>
            <person name="Labutti K."/>
            <person name="Salamov A."/>
            <person name="Andreopoulos B."/>
            <person name="Baker S."/>
            <person name="Barry K."/>
            <person name="Bills G."/>
            <person name="Bluhm B."/>
            <person name="Cannon C."/>
            <person name="Castanera R."/>
            <person name="Culley D."/>
            <person name="Daum C."/>
            <person name="Ezra D."/>
            <person name="Gonzalez J."/>
            <person name="Henrissat B."/>
            <person name="Kuo A."/>
            <person name="Liang C."/>
            <person name="Lipzen A."/>
            <person name="Lutzoni F."/>
            <person name="Magnuson J."/>
            <person name="Mondo S."/>
            <person name="Nolan M."/>
            <person name="Ohm R."/>
            <person name="Pangilinan J."/>
            <person name="Park H.-J."/>
            <person name="Ramirez L."/>
            <person name="Alfaro M."/>
            <person name="Sun H."/>
            <person name="Tritt A."/>
            <person name="Yoshinaga Y."/>
            <person name="Zwiers L.-H."/>
            <person name="Turgeon B."/>
            <person name="Goodwin S."/>
            <person name="Spatafora J."/>
            <person name="Crous P."/>
            <person name="Grigoriev I."/>
        </authorList>
    </citation>
    <scope>NUCLEOTIDE SEQUENCE</scope>
    <source>
        <strain evidence="4">CBS 119687</strain>
    </source>
</reference>
<evidence type="ECO:0000256" key="1">
    <source>
        <dbReference type="SAM" id="MobiDB-lite"/>
    </source>
</evidence>
<evidence type="ECO:0000313" key="4">
    <source>
        <dbReference type="EMBL" id="KAF2128810.1"/>
    </source>
</evidence>
<dbReference type="EMBL" id="ML977507">
    <property type="protein sequence ID" value="KAF2128810.1"/>
    <property type="molecule type" value="Genomic_DNA"/>
</dbReference>
<protein>
    <submittedName>
        <fullName evidence="4">Uncharacterized protein</fullName>
    </submittedName>
</protein>
<dbReference type="GeneID" id="54410915"/>
<feature type="chain" id="PRO_5025522800" evidence="3">
    <location>
        <begin position="25"/>
        <end position="101"/>
    </location>
</feature>